<dbReference type="Proteomes" id="UP000817658">
    <property type="component" value="Chromosome 1"/>
</dbReference>
<sequence>MIHRTVRTSPYYVSPDLTVQRRTSPPQNTYTTRATTVSRTGISPARSIATHPLPPRVRVPSRRRVFVLHERAGYYGDCVPVGCESARNNAFVACARAGAPTRHDDPNTGERDLHHANYDPVCDARVGASGQTV</sequence>
<dbReference type="EMBL" id="AP003433">
    <property type="protein sequence ID" value="BAD82397.1"/>
    <property type="molecule type" value="Genomic_DNA"/>
</dbReference>
<name>Q5N804_ORYSJ</name>
<protein>
    <submittedName>
        <fullName evidence="1">Uncharacterized protein</fullName>
    </submittedName>
</protein>
<accession>Q5N804</accession>
<proteinExistence type="predicted"/>
<evidence type="ECO:0000313" key="1">
    <source>
        <dbReference type="EMBL" id="BAD82397.1"/>
    </source>
</evidence>
<organism evidence="1">
    <name type="scientific">Oryza sativa subsp. japonica</name>
    <name type="common">Rice</name>
    <dbReference type="NCBI Taxonomy" id="39947"/>
    <lineage>
        <taxon>Eukaryota</taxon>
        <taxon>Viridiplantae</taxon>
        <taxon>Streptophyta</taxon>
        <taxon>Embryophyta</taxon>
        <taxon>Tracheophyta</taxon>
        <taxon>Spermatophyta</taxon>
        <taxon>Magnoliopsida</taxon>
        <taxon>Liliopsida</taxon>
        <taxon>Poales</taxon>
        <taxon>Poaceae</taxon>
        <taxon>BOP clade</taxon>
        <taxon>Oryzoideae</taxon>
        <taxon>Oryzeae</taxon>
        <taxon>Oryzinae</taxon>
        <taxon>Oryza</taxon>
        <taxon>Oryza sativa</taxon>
    </lineage>
</organism>
<dbReference type="AlphaFoldDB" id="Q5N804"/>
<gene>
    <name evidence="1" type="primary">P0004D12.22</name>
</gene>
<reference evidence="1" key="1">
    <citation type="journal article" date="2002" name="Nature">
        <title>The genome sequence and structure of rice chromosome 1.</title>
        <authorList>
            <person name="Sasaki T."/>
            <person name="Matsumoto T."/>
            <person name="Yamamoto K."/>
            <person name="Sakata K."/>
            <person name="Baba T."/>
            <person name="Katayose Y."/>
            <person name="Wu J."/>
            <person name="Niimura Y."/>
            <person name="Cheng Z."/>
            <person name="Nagamura Y."/>
            <person name="Antonio B.A."/>
            <person name="Kanamori H."/>
            <person name="Hosokawa S."/>
            <person name="Masukawa M."/>
            <person name="Arikawa K."/>
            <person name="Chiden Y."/>
            <person name="Hayashi M."/>
            <person name="Okamoto M."/>
            <person name="Ando T."/>
            <person name="Aoki H."/>
            <person name="Arita K."/>
            <person name="Hamada M."/>
            <person name="Harada C."/>
            <person name="Hijishita S."/>
            <person name="Honda M."/>
            <person name="Ichikawa Y."/>
            <person name="Idonuma A."/>
            <person name="Iijima M."/>
            <person name="Ikeda M."/>
            <person name="Ikeno M."/>
            <person name="Itoh S."/>
            <person name="Itoh T."/>
            <person name="Itoh Y."/>
            <person name="Itoh Y."/>
            <person name="Iwabuchi A."/>
            <person name="Kamiya K."/>
            <person name="Karasawa W."/>
            <person name="Katagiri S."/>
            <person name="Kikuta A."/>
            <person name="Kobayashi N."/>
            <person name="Kono I."/>
            <person name="Machita K."/>
            <person name="Maehara T."/>
            <person name="Mizuno H."/>
            <person name="Mizubayashi T."/>
            <person name="Mukai Y."/>
            <person name="Nagasaki H."/>
            <person name="Nakashima M."/>
            <person name="Nakama Y."/>
            <person name="Nakamichi Y."/>
            <person name="Nakamura M."/>
            <person name="Namiki N."/>
            <person name="Negishi M."/>
            <person name="Ohta I."/>
            <person name="Ono N."/>
            <person name="Saji S."/>
            <person name="Sakai K."/>
            <person name="Shibata M."/>
            <person name="Shimokawa T."/>
            <person name="Shomura A."/>
            <person name="Song J."/>
            <person name="Takazaki Y."/>
            <person name="Terasawa K."/>
            <person name="Tsuji K."/>
            <person name="Waki K."/>
            <person name="Yamagata H."/>
            <person name="Yamane H."/>
            <person name="Yoshiki S."/>
            <person name="Yoshihara R."/>
            <person name="Yukawa K."/>
            <person name="Zhong H."/>
            <person name="Iwama H."/>
            <person name="Endo T."/>
            <person name="Ito H."/>
            <person name="Hahn J.H."/>
            <person name="Kim H.I."/>
            <person name="Eun M.Y."/>
            <person name="Yano M."/>
            <person name="Jiang J."/>
            <person name="Gojobori T."/>
        </authorList>
    </citation>
    <scope>NUCLEOTIDE SEQUENCE [LARGE SCALE GENOMIC DNA]</scope>
</reference>